<feature type="transmembrane region" description="Helical" evidence="1">
    <location>
        <begin position="287"/>
        <end position="307"/>
    </location>
</feature>
<evidence type="ECO:0000313" key="2">
    <source>
        <dbReference type="EMBL" id="GAW82728.1"/>
    </source>
</evidence>
<gene>
    <name evidence="2" type="ORF">PGO_130000</name>
</gene>
<protein>
    <submittedName>
        <fullName evidence="2">Variable surface protein</fullName>
    </submittedName>
</protein>
<name>A0A1Y1JMA4_PLAGO</name>
<dbReference type="EMBL" id="BDQF01000014">
    <property type="protein sequence ID" value="GAW82728.1"/>
    <property type="molecule type" value="Genomic_DNA"/>
</dbReference>
<keyword evidence="3" id="KW-1185">Reference proteome</keyword>
<dbReference type="Proteomes" id="UP000195521">
    <property type="component" value="Unassembled WGS sequence"/>
</dbReference>
<dbReference type="Pfam" id="PF05795">
    <property type="entry name" value="Plasmodium_Vir"/>
    <property type="match status" value="1"/>
</dbReference>
<accession>A0A1Y1JMA4</accession>
<evidence type="ECO:0000313" key="3">
    <source>
        <dbReference type="Proteomes" id="UP000195521"/>
    </source>
</evidence>
<dbReference type="OrthoDB" id="382033at2759"/>
<comment type="caution">
    <text evidence="2">The sequence shown here is derived from an EMBL/GenBank/DDBJ whole genome shotgun (WGS) entry which is preliminary data.</text>
</comment>
<sequence length="388" mass="45604">MALLEENKWDEKLPDLPAHQKYKELDKPNILNDGITYCNTMENSDDWDKSFCNKVSKHLKELSSEKGSNLKEKCYYFRHWFHHHIRKKYYNGNDVKNKSISGKLFDLVALLIKDYPSLEPCGCYESGTPEMWKEEKDVHDYFKNFEYIKSNKCDKKSCETYLNYINYINTIYRSIYDKDYGCCYYDTMETYCEPYFSCDEQYDPNNILLVLKSTHEKLKTEEGKVLTPIKIPKTEAPLVTDHKVITPPQHKEIAQDVSIMPSNLSDETIDVSSNVILSAYNTTNQNYLHNFIVVISILGAITFLYYYHSSTSQGSTVHKMRIKKKELPKGQNEILKDESPSHESVYQLLDYYIGKSYLVYHPTENYSYSYGLIRNGLGEIYEDKYYYI</sequence>
<keyword evidence="1" id="KW-0812">Transmembrane</keyword>
<evidence type="ECO:0000256" key="1">
    <source>
        <dbReference type="SAM" id="Phobius"/>
    </source>
</evidence>
<reference evidence="3" key="1">
    <citation type="submission" date="2017-04" db="EMBL/GenBank/DDBJ databases">
        <title>Plasmodium gonderi genome.</title>
        <authorList>
            <person name="Arisue N."/>
            <person name="Honma H."/>
            <person name="Kawai S."/>
            <person name="Tougan T."/>
            <person name="Tanabe K."/>
            <person name="Horii T."/>
        </authorList>
    </citation>
    <scope>NUCLEOTIDE SEQUENCE [LARGE SCALE GENOMIC DNA]</scope>
    <source>
        <strain evidence="3">ATCC 30045</strain>
    </source>
</reference>
<dbReference type="InterPro" id="IPR008780">
    <property type="entry name" value="Plasmodium_Vir"/>
</dbReference>
<proteinExistence type="predicted"/>
<dbReference type="RefSeq" id="XP_028545317.1">
    <property type="nucleotide sequence ID" value="XM_028689516.1"/>
</dbReference>
<dbReference type="AlphaFoldDB" id="A0A1Y1JMA4"/>
<dbReference type="GeneID" id="39749466"/>
<organism evidence="2 3">
    <name type="scientific">Plasmodium gonderi</name>
    <dbReference type="NCBI Taxonomy" id="77519"/>
    <lineage>
        <taxon>Eukaryota</taxon>
        <taxon>Sar</taxon>
        <taxon>Alveolata</taxon>
        <taxon>Apicomplexa</taxon>
        <taxon>Aconoidasida</taxon>
        <taxon>Haemosporida</taxon>
        <taxon>Plasmodiidae</taxon>
        <taxon>Plasmodium</taxon>
        <taxon>Plasmodium (Plasmodium)</taxon>
    </lineage>
</organism>
<keyword evidence="1" id="KW-1133">Transmembrane helix</keyword>
<keyword evidence="1" id="KW-0472">Membrane</keyword>